<dbReference type="Gene3D" id="1.20.120.150">
    <property type="entry name" value="FKBP12-rapamycin binding domain"/>
    <property type="match status" value="1"/>
</dbReference>
<evidence type="ECO:0000259" key="11">
    <source>
        <dbReference type="PROSITE" id="PS50290"/>
    </source>
</evidence>
<dbReference type="GO" id="GO:0031931">
    <property type="term" value="C:TORC1 complex"/>
    <property type="evidence" value="ECO:0007669"/>
    <property type="project" value="TreeGrafter"/>
</dbReference>
<dbReference type="SUPFAM" id="SSF56112">
    <property type="entry name" value="Protein kinase-like (PK-like)"/>
    <property type="match status" value="1"/>
</dbReference>
<proteinExistence type="inferred from homology"/>
<dbReference type="InterPro" id="IPR000403">
    <property type="entry name" value="PI3/4_kinase_cat_dom"/>
</dbReference>
<keyword evidence="6 9" id="KW-0067">ATP-binding</keyword>
<evidence type="ECO:0000256" key="7">
    <source>
        <dbReference type="ARBA" id="ARBA00047899"/>
    </source>
</evidence>
<evidence type="ECO:0000256" key="1">
    <source>
        <dbReference type="ARBA" id="ARBA00011031"/>
    </source>
</evidence>
<dbReference type="CDD" id="cd05169">
    <property type="entry name" value="PIKKc_TOR"/>
    <property type="match status" value="1"/>
</dbReference>
<dbReference type="KEGG" id="goe:100907808"/>
<evidence type="ECO:0000313" key="14">
    <source>
        <dbReference type="Proteomes" id="UP000694867"/>
    </source>
</evidence>
<dbReference type="Pfam" id="PF02259">
    <property type="entry name" value="FAT"/>
    <property type="match status" value="1"/>
</dbReference>
<dbReference type="Gene3D" id="3.30.1010.10">
    <property type="entry name" value="Phosphatidylinositol 3-kinase Catalytic Subunit, Chain A, domain 4"/>
    <property type="match status" value="1"/>
</dbReference>
<dbReference type="Gene3D" id="1.25.40.10">
    <property type="entry name" value="Tetratricopeptide repeat domain"/>
    <property type="match status" value="1"/>
</dbReference>
<dbReference type="InterPro" id="IPR009076">
    <property type="entry name" value="FRB_dom"/>
</dbReference>
<comment type="catalytic activity">
    <reaction evidence="7 9">
        <text>L-threonyl-[protein] + ATP = O-phospho-L-threonyl-[protein] + ADP + H(+)</text>
        <dbReference type="Rhea" id="RHEA:46608"/>
        <dbReference type="Rhea" id="RHEA-COMP:11060"/>
        <dbReference type="Rhea" id="RHEA-COMP:11605"/>
        <dbReference type="ChEBI" id="CHEBI:15378"/>
        <dbReference type="ChEBI" id="CHEBI:30013"/>
        <dbReference type="ChEBI" id="CHEBI:30616"/>
        <dbReference type="ChEBI" id="CHEBI:61977"/>
        <dbReference type="ChEBI" id="CHEBI:456216"/>
        <dbReference type="EC" id="2.7.11.1"/>
    </reaction>
</comment>
<organism evidence="14 15">
    <name type="scientific">Galendromus occidentalis</name>
    <name type="common">western predatory mite</name>
    <dbReference type="NCBI Taxonomy" id="34638"/>
    <lineage>
        <taxon>Eukaryota</taxon>
        <taxon>Metazoa</taxon>
        <taxon>Ecdysozoa</taxon>
        <taxon>Arthropoda</taxon>
        <taxon>Chelicerata</taxon>
        <taxon>Arachnida</taxon>
        <taxon>Acari</taxon>
        <taxon>Parasitiformes</taxon>
        <taxon>Mesostigmata</taxon>
        <taxon>Gamasina</taxon>
        <taxon>Phytoseioidea</taxon>
        <taxon>Phytoseiidae</taxon>
        <taxon>Typhlodrominae</taxon>
        <taxon>Galendromus</taxon>
    </lineage>
</organism>
<dbReference type="PANTHER" id="PTHR11139:SF9">
    <property type="entry name" value="SERINE_THREONINE-PROTEIN KINASE MTOR"/>
    <property type="match status" value="1"/>
</dbReference>
<reference evidence="15" key="1">
    <citation type="submission" date="2025-08" db="UniProtKB">
        <authorList>
            <consortium name="RefSeq"/>
        </authorList>
    </citation>
    <scope>IDENTIFICATION</scope>
</reference>
<dbReference type="InterPro" id="IPR036738">
    <property type="entry name" value="FRB_sf"/>
</dbReference>
<dbReference type="PROSITE" id="PS51190">
    <property type="entry name" value="FATC"/>
    <property type="match status" value="1"/>
</dbReference>
<dbReference type="InterPro" id="IPR036940">
    <property type="entry name" value="PI3/4_kinase_cat_sf"/>
</dbReference>
<dbReference type="RefSeq" id="XP_018495432.1">
    <property type="nucleotide sequence ID" value="XM_018639916.1"/>
</dbReference>
<dbReference type="FunFam" id="1.20.120.150:FF:000001">
    <property type="entry name" value="Serine/threonine-protein kinase TOR"/>
    <property type="match status" value="1"/>
</dbReference>
<dbReference type="InterPro" id="IPR011989">
    <property type="entry name" value="ARM-like"/>
</dbReference>
<dbReference type="GO" id="GO:0009891">
    <property type="term" value="P:positive regulation of biosynthetic process"/>
    <property type="evidence" value="ECO:0007669"/>
    <property type="project" value="UniProtKB-ARBA"/>
</dbReference>
<dbReference type="SMART" id="SM00146">
    <property type="entry name" value="PI3Kc"/>
    <property type="match status" value="1"/>
</dbReference>
<evidence type="ECO:0000259" key="12">
    <source>
        <dbReference type="PROSITE" id="PS51189"/>
    </source>
</evidence>
<dbReference type="CTD" id="21977"/>
<keyword evidence="2 9" id="KW-0808">Transferase</keyword>
<evidence type="ECO:0000256" key="8">
    <source>
        <dbReference type="ARBA" id="ARBA00048679"/>
    </source>
</evidence>
<dbReference type="PROSITE" id="PS00916">
    <property type="entry name" value="PI3_4_KINASE_2"/>
    <property type="match status" value="1"/>
</dbReference>
<accession>A0AAJ7L4I3</accession>
<gene>
    <name evidence="15" type="primary">LOC100907808</name>
</gene>
<dbReference type="SMART" id="SM01345">
    <property type="entry name" value="Rapamycin_bind"/>
    <property type="match status" value="1"/>
</dbReference>
<dbReference type="PROSITE" id="PS00915">
    <property type="entry name" value="PI3_4_KINASE_1"/>
    <property type="match status" value="1"/>
</dbReference>
<evidence type="ECO:0000259" key="13">
    <source>
        <dbReference type="PROSITE" id="PS51190"/>
    </source>
</evidence>
<feature type="domain" description="FATC" evidence="13">
    <location>
        <begin position="2441"/>
        <end position="2473"/>
    </location>
</feature>
<dbReference type="Gene3D" id="1.10.1070.11">
    <property type="entry name" value="Phosphatidylinositol 3-/4-kinase, catalytic domain"/>
    <property type="match status" value="1"/>
</dbReference>
<dbReference type="SUPFAM" id="SSF48371">
    <property type="entry name" value="ARM repeat"/>
    <property type="match status" value="2"/>
</dbReference>
<feature type="domain" description="FAT" evidence="12">
    <location>
        <begin position="1346"/>
        <end position="1916"/>
    </location>
</feature>
<dbReference type="FunFam" id="3.30.1010.10:FF:000004">
    <property type="entry name" value="Serine/threonine-protein kinase TOR"/>
    <property type="match status" value="1"/>
</dbReference>
<dbReference type="FunFam" id="1.10.1070.11:FF:000029">
    <property type="entry name" value="Serine/threonine-protein kinase TOR"/>
    <property type="match status" value="1"/>
</dbReference>
<dbReference type="PROSITE" id="PS50290">
    <property type="entry name" value="PI3_4_KINASE_3"/>
    <property type="match status" value="1"/>
</dbReference>
<dbReference type="InterPro" id="IPR050517">
    <property type="entry name" value="DDR_Repair_Kinase"/>
</dbReference>
<dbReference type="InterPro" id="IPR011990">
    <property type="entry name" value="TPR-like_helical_dom_sf"/>
</dbReference>
<evidence type="ECO:0000256" key="3">
    <source>
        <dbReference type="ARBA" id="ARBA00022737"/>
    </source>
</evidence>
<keyword evidence="9" id="KW-0723">Serine/threonine-protein kinase</keyword>
<dbReference type="InterPro" id="IPR003152">
    <property type="entry name" value="FATC_dom"/>
</dbReference>
<dbReference type="GO" id="GO:0044877">
    <property type="term" value="F:protein-containing complex binding"/>
    <property type="evidence" value="ECO:0007669"/>
    <property type="project" value="InterPro"/>
</dbReference>
<dbReference type="Gene3D" id="1.25.10.10">
    <property type="entry name" value="Leucine-rich Repeat Variant"/>
    <property type="match status" value="3"/>
</dbReference>
<evidence type="ECO:0000256" key="2">
    <source>
        <dbReference type="ARBA" id="ARBA00022679"/>
    </source>
</evidence>
<keyword evidence="3" id="KW-0677">Repeat</keyword>
<dbReference type="Pfam" id="PF11865">
    <property type="entry name" value="mTOR_dom"/>
    <property type="match status" value="1"/>
</dbReference>
<dbReference type="Pfam" id="PF08771">
    <property type="entry name" value="FRB_dom"/>
    <property type="match status" value="1"/>
</dbReference>
<dbReference type="InterPro" id="IPR011009">
    <property type="entry name" value="Kinase-like_dom_sf"/>
</dbReference>
<dbReference type="Pfam" id="PF00454">
    <property type="entry name" value="PI3_PI4_kinase"/>
    <property type="match status" value="1"/>
</dbReference>
<feature type="compositionally biased region" description="Polar residues" evidence="10">
    <location>
        <begin position="2376"/>
        <end position="2393"/>
    </location>
</feature>
<dbReference type="InterPro" id="IPR026683">
    <property type="entry name" value="TOR_cat"/>
</dbReference>
<dbReference type="InterPro" id="IPR014009">
    <property type="entry name" value="PIK_FAT"/>
</dbReference>
<evidence type="ECO:0000256" key="9">
    <source>
        <dbReference type="RuleBase" id="RU364109"/>
    </source>
</evidence>
<evidence type="ECO:0000256" key="5">
    <source>
        <dbReference type="ARBA" id="ARBA00022777"/>
    </source>
</evidence>
<feature type="domain" description="PI3K/PI4K catalytic" evidence="11">
    <location>
        <begin position="2090"/>
        <end position="2401"/>
    </location>
</feature>
<feature type="region of interest" description="Disordered" evidence="10">
    <location>
        <begin position="2372"/>
        <end position="2395"/>
    </location>
</feature>
<evidence type="ECO:0000256" key="10">
    <source>
        <dbReference type="SAM" id="MobiDB-lite"/>
    </source>
</evidence>
<dbReference type="GO" id="GO:0005524">
    <property type="term" value="F:ATP binding"/>
    <property type="evidence" value="ECO:0007669"/>
    <property type="project" value="UniProtKB-KW"/>
</dbReference>
<dbReference type="EC" id="2.7.11.1" evidence="9"/>
<dbReference type="PANTHER" id="PTHR11139">
    <property type="entry name" value="ATAXIA TELANGIECTASIA MUTATED ATM -RELATED"/>
    <property type="match status" value="1"/>
</dbReference>
<sequence length="2473" mass="281308">MIGVASSLRDRVPYFVERLKSRKDEVRAAAAKELENLVSSELRSLPPEEISAFVNDFTQHVFKMVSSPDNHQKRGAMQAIMVLLQVSDLGTSQFYSNYIKQAQGSNDVDVVTLAAKALGMLVQNYTSNAAKPYYESQVQTSLDTLTSLEVDKDILLNSVQAMSAVLVLKELATVNPTFFSKFLARFFETIFLAVEHPQPELRQNAVEALSAIFRIIVVREPRERQRLSYYDSCLDRVLEALAEASTVPPSSKILIREDLIHGNLLVLNELFRFSNLEWEQKLNKVEDIIKYSPVIRGKDKDTLTFRRVFKYTKRPVKQIRALAAVSRLDSTPTKESKICKSLLSERFDQICNHVVRQMQQRNMFIHKALWELLPRIAAFAPDSFVYRKHLACSLTYLHQCLKREKDRGNAFISVGTLALAVGEEHIGDLRFVLDVISESLHSKNQSGSKKRHDRSSPEPAVFACISLLVRVKGSELHAQVAQLLDAILQSPLTGYMAGTLNEICQRIPALKSEVQRGLLDVLSRIIMKRPLSHPGDPMRLPILVENQQDPAVMVQALKTLGQFDFEDHSLLPFIKYVAKNCLCSDQAEIRLEVVRTCCLILSPKLYHMRRANQYSPTLMCTVQDVLSKLMSAAVTDSESEVRRRVLESLTDKFDEHLAQVEHLDALFLILNDEVFEIRELALIIIGRLSSLNPAYVMPHLRKVLVQILTALEYSGMPRKNEESAKMLAHLLSSAPKLVKPYMQPVLKVLLPKITDQESQKVGVIVAVMFAIGEQAQVSGPEMEQYLEELMPVVLDMMQDHVSMDKRDTALWTLSQLVESTGFVVIPYEKYPNLLGNLLHILETENTPTVKRDVLRALGFLGALDPFKHKLNIGAIESDVTGGVVSFSNDNGTLEAPGTSQHACELLVMHSNNLDEFFSAMTITSLSKMLGEQQLENCCCAIARSLGNLIGEVGMRVLPYLSQLLPALLAVIPRKCSHSLAAKLAPIIKMTEVVGKHISTYLDEILKCTRELWEVNSPMDPGVMDLVQTLVRALGADFKVYIPRLLPHALKVLSNDASPDDVTQKLLDTFVVLGCTLEEYLHLLIPPLVRLFEKPGDNEAFRRNVIQTVDRLADELDVSQFSSMIVHGLIRTIDSSCGEELKDQAVQLMIMMVCQLRKKFRIFKEPVDEVLRRSFPQGHKKVDVYHAMCHKVLEESSLADDETGIIPHRQRQLREQSMEKSSTVSHKQRVGDEFIVTLTTNFDKHVLNEDWLTWFDSVQLVTLSQAADRAVRWCSTVTTHVSPIHRELFNTAFLSCWLELTREQRVQVTDALHEVLKIQEVPEVTHAILNLNDFIEHNEQTFLDVNILARKAFETRAYAKALRYREQQFVAGKGSEPEVLESLIMINNKLQQPEGAAGVLEYAKKVHRQIQVRGGWYEKLHDWNAALVAYREAQVQNPESTEPVLGQMRCLEVLAEWEQLYKVASAEWEKSSVETQAKMARMASAAAWGLQNWDDMRKYSSALPKNGLDYAFHQAVLAVHEDNYSEAYVNVDKARDLLETDLSALWKESYPRAYPAMVQAQMLAELEEVIQYKLVHELKDFIRKKWWDRLMGCQAAVEDWQRILQVHSLAASPRDDQRTWLKFASLCRNAGRLQQSRRVLSTLLEVPDPSAHNILPCARKKPEVVFAFMKHMWREASIAKDTEAKKNVLNLLHKFSHEDLQRMVNETGPTAPGQSLEYRELLSKCYLKCGRWKEDIEGINEASLQDILYYLTLAKDHNKKWHKAWHAFAYINYEAIHLHQRCQNQKNDFGPGQGYQVADPDRGMSLQLMKDFTVPAVRGFFRSIALSDGSDGSSLQDTLRLLTLWFDYGHWDPVLQALTEAKKSVPIETWLQVIPQLIARIDMPYPKVAGLIQELLMDISKHHPQALIYPLTVAHKSNACTRSLAANIVLSYMSEHSPNLVKQAQLVSNELIRVSILWHELWHEGLEEASRLYFGERNVQGMLDTLKPLHDLMARGPDTSKESSFQQAYGLDLVRANECCQTYRKNHNLKELGTAWDLYYNTFRRISKQLPLLTSLELQQCSPKLLECTNLELAVPGTYNPNQPIVKIHSIHSTLNVISSKQRPRKLCIRGSNGSDFTFLLKGHEDLRQDERVMQLFGLVNTLLINDPETSRRNLTIQRYSVIPLSTNSGLIGWVPNCDTLHTLIKEHRERKKIMLNLEHRIILRMSPQYDHLPLAQKVEVFEHCIGMGSSHDLANLLWLKSPTSEEWFERRTNYTRSLAVMSMVGYILGLGDRHPSNLMLRTSGKILHIDFGDCFEVAMTREKFPEKIPFRLTRMLILAMEVTGIEGTYRITCEKVLKVLRNHKDSLMAVLEAFVYDPLLNWRLVEANPPNAKSKLASQRPTDTINQGVQSDTEGAPTSFEAVSREGTALQPKQEVLNRKAVAIIKRVRDKLTGCDFENKTPLDVPQQVERLIRQATSPENLCQCYIGWCPFW</sequence>
<dbReference type="SUPFAM" id="SSF47212">
    <property type="entry name" value="FKBP12-rapamycin-binding domain of FKBP-rapamycin-associated protein (FRAP)"/>
    <property type="match status" value="1"/>
</dbReference>
<comment type="catalytic activity">
    <reaction evidence="8">
        <text>L-seryl-[protein] + ATP = O-phospho-L-seryl-[protein] + ADP + H(+)</text>
        <dbReference type="Rhea" id="RHEA:17989"/>
        <dbReference type="Rhea" id="RHEA-COMP:9863"/>
        <dbReference type="Rhea" id="RHEA-COMP:11604"/>
        <dbReference type="ChEBI" id="CHEBI:15378"/>
        <dbReference type="ChEBI" id="CHEBI:29999"/>
        <dbReference type="ChEBI" id="CHEBI:30616"/>
        <dbReference type="ChEBI" id="CHEBI:83421"/>
        <dbReference type="ChEBI" id="CHEBI:456216"/>
        <dbReference type="EC" id="2.7.11.1"/>
    </reaction>
</comment>
<dbReference type="InterPro" id="IPR057564">
    <property type="entry name" value="HEAT_ATR"/>
</dbReference>
<dbReference type="GO" id="GO:0005737">
    <property type="term" value="C:cytoplasm"/>
    <property type="evidence" value="ECO:0007669"/>
    <property type="project" value="TreeGrafter"/>
</dbReference>
<dbReference type="GO" id="GO:0038202">
    <property type="term" value="P:TORC1 signaling"/>
    <property type="evidence" value="ECO:0007669"/>
    <property type="project" value="TreeGrafter"/>
</dbReference>
<protein>
    <recommendedName>
        <fullName evidence="9">Serine/threonine-protein kinase TOR</fullName>
        <ecNumber evidence="9">2.7.11.1</ecNumber>
    </recommendedName>
</protein>
<dbReference type="InterPro" id="IPR024585">
    <property type="entry name" value="mTOR_dom"/>
</dbReference>
<dbReference type="SMART" id="SM01346">
    <property type="entry name" value="DUF3385"/>
    <property type="match status" value="1"/>
</dbReference>
<dbReference type="GO" id="GO:0080090">
    <property type="term" value="P:regulation of primary metabolic process"/>
    <property type="evidence" value="ECO:0007669"/>
    <property type="project" value="UniProtKB-ARBA"/>
</dbReference>
<dbReference type="PROSITE" id="PS51189">
    <property type="entry name" value="FAT"/>
    <property type="match status" value="1"/>
</dbReference>
<name>A0AAJ7L4I3_9ACAR</name>
<dbReference type="GO" id="GO:0005634">
    <property type="term" value="C:nucleus"/>
    <property type="evidence" value="ECO:0007669"/>
    <property type="project" value="TreeGrafter"/>
</dbReference>
<keyword evidence="5 9" id="KW-0418">Kinase</keyword>
<dbReference type="GeneID" id="100907808"/>
<evidence type="ECO:0000256" key="6">
    <source>
        <dbReference type="ARBA" id="ARBA00022840"/>
    </source>
</evidence>
<dbReference type="GO" id="GO:0004674">
    <property type="term" value="F:protein serine/threonine kinase activity"/>
    <property type="evidence" value="ECO:0007669"/>
    <property type="project" value="UniProtKB-KW"/>
</dbReference>
<dbReference type="GO" id="GO:0016242">
    <property type="term" value="P:negative regulation of macroautophagy"/>
    <property type="evidence" value="ECO:0007669"/>
    <property type="project" value="TreeGrafter"/>
</dbReference>
<dbReference type="InterPro" id="IPR018936">
    <property type="entry name" value="PI3/4_kinase_CS"/>
</dbReference>
<dbReference type="GO" id="GO:0031932">
    <property type="term" value="C:TORC2 complex"/>
    <property type="evidence" value="ECO:0007669"/>
    <property type="project" value="TreeGrafter"/>
</dbReference>
<dbReference type="SMART" id="SM01343">
    <property type="entry name" value="FATC"/>
    <property type="match status" value="1"/>
</dbReference>
<dbReference type="Pfam" id="PF23593">
    <property type="entry name" value="HEAT_ATR"/>
    <property type="match status" value="1"/>
</dbReference>
<dbReference type="Proteomes" id="UP000694867">
    <property type="component" value="Unplaced"/>
</dbReference>
<keyword evidence="14" id="KW-1185">Reference proteome</keyword>
<evidence type="ECO:0000313" key="15">
    <source>
        <dbReference type="RefSeq" id="XP_018495432.1"/>
    </source>
</evidence>
<dbReference type="Pfam" id="PF02260">
    <property type="entry name" value="FATC"/>
    <property type="match status" value="1"/>
</dbReference>
<dbReference type="InterPro" id="IPR003151">
    <property type="entry name" value="PIK-rel_kinase_FAT"/>
</dbReference>
<evidence type="ECO:0000256" key="4">
    <source>
        <dbReference type="ARBA" id="ARBA00022741"/>
    </source>
</evidence>
<dbReference type="InterPro" id="IPR016024">
    <property type="entry name" value="ARM-type_fold"/>
</dbReference>
<comment type="similarity">
    <text evidence="1 9">Belongs to the PI3/PI4-kinase family.</text>
</comment>
<keyword evidence="4 9" id="KW-0547">Nucleotide-binding</keyword>